<dbReference type="RefSeq" id="WP_065544308.1">
    <property type="nucleotide sequence ID" value="NZ_CP015405.2"/>
</dbReference>
<dbReference type="KEGG" id="byl:A4V09_22235"/>
<dbReference type="EMBL" id="CP015405">
    <property type="protein sequence ID" value="ANU78223.1"/>
    <property type="molecule type" value="Genomic_DNA"/>
</dbReference>
<dbReference type="OrthoDB" id="9815144at2"/>
<dbReference type="InterPro" id="IPR024078">
    <property type="entry name" value="LmbE-like_dom_sf"/>
</dbReference>
<proteinExistence type="predicted"/>
<dbReference type="Proteomes" id="UP000092574">
    <property type="component" value="Chromosome"/>
</dbReference>
<dbReference type="Gene3D" id="3.40.50.10320">
    <property type="entry name" value="LmbE-like"/>
    <property type="match status" value="1"/>
</dbReference>
<evidence type="ECO:0000313" key="1">
    <source>
        <dbReference type="EMBL" id="ANU78223.1"/>
    </source>
</evidence>
<dbReference type="AlphaFoldDB" id="A0A1C7IH74"/>
<dbReference type="InterPro" id="IPR003737">
    <property type="entry name" value="GlcNAc_PI_deacetylase-related"/>
</dbReference>
<keyword evidence="2" id="KW-1185">Reference proteome</keyword>
<accession>A0A1C7IH74</accession>
<dbReference type="SUPFAM" id="SSF102588">
    <property type="entry name" value="LmbE-like"/>
    <property type="match status" value="1"/>
</dbReference>
<organism evidence="1 2">
    <name type="scientific">Blautia pseudococcoides</name>
    <dbReference type="NCBI Taxonomy" id="1796616"/>
    <lineage>
        <taxon>Bacteria</taxon>
        <taxon>Bacillati</taxon>
        <taxon>Bacillota</taxon>
        <taxon>Clostridia</taxon>
        <taxon>Lachnospirales</taxon>
        <taxon>Lachnospiraceae</taxon>
        <taxon>Blautia</taxon>
    </lineage>
</organism>
<evidence type="ECO:0000313" key="2">
    <source>
        <dbReference type="Proteomes" id="UP000092574"/>
    </source>
</evidence>
<gene>
    <name evidence="1" type="ORF">A4V09_22235</name>
</gene>
<dbReference type="Pfam" id="PF02585">
    <property type="entry name" value="PIG-L"/>
    <property type="match status" value="1"/>
</dbReference>
<name>A0A1C7IH74_9FIRM</name>
<reference evidence="1" key="1">
    <citation type="submission" date="2017-04" db="EMBL/GenBank/DDBJ databases">
        <title>Complete Genome Sequences of Twelve Strains of a Stable Defined Moderately Diverse Mouse Microbiota 2 (sDMDMm2).</title>
        <authorList>
            <person name="Uchimura Y."/>
            <person name="Wyss M."/>
            <person name="Brugiroux S."/>
            <person name="Limenitakis J.P."/>
            <person name="Stecher B."/>
            <person name="McCoy K.D."/>
            <person name="Macpherson A.J."/>
        </authorList>
    </citation>
    <scope>NUCLEOTIDE SEQUENCE</scope>
    <source>
        <strain evidence="1">YL58</strain>
    </source>
</reference>
<evidence type="ECO:0008006" key="3">
    <source>
        <dbReference type="Google" id="ProtNLM"/>
    </source>
</evidence>
<dbReference type="STRING" id="1796616.A4V09_22235"/>
<sequence length="238" mass="28263">MKRKLIISPHPDDAAFSLGGFILKYQGNNFVIWDVFSNQNYTITKKHTHMNDIMLEENRAISYMGCEVIYSHLPEIQMRENIPLSKILNSQLTEKEKFLITIIKNEISRICKEWKIDEIYIPMGCGKHIDHLIVKEALFQFAKENHKTIQFYIYEELPYALNSEWRDISLSVFIRDNYDLEVILINISDYIKQKEHLLKIYRSQIGTTMINRIINYAQSFSKHMSAERIWKIRLKNVV</sequence>
<protein>
    <recommendedName>
        <fullName evidence="3">LmbE family N-acetylglucosaminyl deacetylase</fullName>
    </recommendedName>
</protein>